<proteinExistence type="inferred from homology"/>
<keyword evidence="4" id="KW-0378">Hydrolase</keyword>
<keyword evidence="6" id="KW-0482">Metalloprotease</keyword>
<dbReference type="SMART" id="SM00631">
    <property type="entry name" value="Zn_pept"/>
    <property type="match status" value="1"/>
</dbReference>
<evidence type="ECO:0000256" key="8">
    <source>
        <dbReference type="SAM" id="SignalP"/>
    </source>
</evidence>
<feature type="domain" description="Peptidase M14" evidence="9">
    <location>
        <begin position="42"/>
        <end position="339"/>
    </location>
</feature>
<dbReference type="PANTHER" id="PTHR11705">
    <property type="entry name" value="PROTEASE FAMILY M14 CARBOXYPEPTIDASE A,B"/>
    <property type="match status" value="1"/>
</dbReference>
<organism evidence="10 11">
    <name type="scientific">Shewanella sedimentimangrovi</name>
    <dbReference type="NCBI Taxonomy" id="2814293"/>
    <lineage>
        <taxon>Bacteria</taxon>
        <taxon>Pseudomonadati</taxon>
        <taxon>Pseudomonadota</taxon>
        <taxon>Gammaproteobacteria</taxon>
        <taxon>Alteromonadales</taxon>
        <taxon>Shewanellaceae</taxon>
        <taxon>Shewanella</taxon>
    </lineage>
</organism>
<dbReference type="Gene3D" id="3.40.630.10">
    <property type="entry name" value="Zn peptidases"/>
    <property type="match status" value="1"/>
</dbReference>
<evidence type="ECO:0000256" key="1">
    <source>
        <dbReference type="ARBA" id="ARBA00001947"/>
    </source>
</evidence>
<dbReference type="SUPFAM" id="SSF52317">
    <property type="entry name" value="Class I glutamine amidotransferase-like"/>
    <property type="match status" value="1"/>
</dbReference>
<dbReference type="SUPFAM" id="SSF53187">
    <property type="entry name" value="Zn-dependent exopeptidases"/>
    <property type="match status" value="1"/>
</dbReference>
<evidence type="ECO:0000256" key="3">
    <source>
        <dbReference type="ARBA" id="ARBA00022670"/>
    </source>
</evidence>
<evidence type="ECO:0000259" key="9">
    <source>
        <dbReference type="PROSITE" id="PS52035"/>
    </source>
</evidence>
<dbReference type="RefSeq" id="WP_207380422.1">
    <property type="nucleotide sequence ID" value="NZ_CP071502.1"/>
</dbReference>
<comment type="cofactor">
    <cofactor evidence="1">
        <name>Zn(2+)</name>
        <dbReference type="ChEBI" id="CHEBI:29105"/>
    </cofactor>
</comment>
<keyword evidence="8" id="KW-0732">Signal</keyword>
<name>A0ABX7R046_9GAMM</name>
<evidence type="ECO:0000313" key="10">
    <source>
        <dbReference type="EMBL" id="QSX37158.1"/>
    </source>
</evidence>
<feature type="active site" description="Proton donor/acceptor" evidence="7">
    <location>
        <position position="313"/>
    </location>
</feature>
<dbReference type="PANTHER" id="PTHR11705:SF143">
    <property type="entry name" value="SLL0236 PROTEIN"/>
    <property type="match status" value="1"/>
</dbReference>
<protein>
    <submittedName>
        <fullName evidence="10">Peptidase M14</fullName>
    </submittedName>
</protein>
<comment type="similarity">
    <text evidence="2 7">Belongs to the peptidase M14 family.</text>
</comment>
<dbReference type="PROSITE" id="PS52035">
    <property type="entry name" value="PEPTIDASE_M14"/>
    <property type="match status" value="1"/>
</dbReference>
<evidence type="ECO:0000256" key="2">
    <source>
        <dbReference type="ARBA" id="ARBA00005988"/>
    </source>
</evidence>
<dbReference type="InterPro" id="IPR029062">
    <property type="entry name" value="Class_I_gatase-like"/>
</dbReference>
<keyword evidence="11" id="KW-1185">Reference proteome</keyword>
<sequence length="833" mass="93064">MNSSLFRRVLLLCGLLLPLGLVAAQDKTDSLEAYLGYPLGSWHLRHDQINGYLKQLAANSDRVSLESTGFSHEHREQLTAVITSPTNQARLAQILANRSRVKQGTAEQDLLIIWLAYSIHGDEASGAHAALALAQQLAQSREQWVQELLTQAVVLITPTQNPDGFDRFSTWANGNAGLNPVSDEEHREHMQAWPGGRYNHFLADLNRDWLFLRQPETRGRIALFHKWQPHLVCDFHEMGHNQSYFFQPGVPERTHPLTSKRNQELTDKLANFHRRALDGRKQPYFSRQSFDDFFYGKGSTYPDINGAVGMLFEQASARGQIQDSNFGPVSLQQAIGNHLTTSVSSLQGALALKAELLDYQRAFYRGKRNLGRSGKLLSTRGDGAARDDLATLLRQHQVQYSYLRQDIREDKKVFRAMDSLFVPDEQPQSALLAALFDQRTEFADATFYDVSAWDLASAYNLAVENDFRPEWEQLSELPLLPPRFEPSDAAVALLLDWRQGNAAAALAKLQARGVRVRVASKPFTQRQSGRNREYGPGTLLILLQQPGFEAGEIQALTQQLAHQFGLPLEQSLSAQAMVGADLGSDDFYPLTPIKPLLVSGRGSEPTEVGELWQYLDTRIGIPTPLVDSDRLEKVSLENYSHLLLADGDYMHLDEDVGRKLANFVNAGGVIIAQKGALIWLKKRNLLRTDVREDRFFLQQFSTAELSWEDRESFKARQAIGGAILEWQLDPLHPLSWGLGSASLPVMKNQVLGLADSSDPFVEAAHYRDPPLRNGFLAPEYGRAFGGTTTMVAEPRGKGAVVALADNLMFRNVWLGAERVYANALFFLPVALGN</sequence>
<gene>
    <name evidence="10" type="ORF">JYB85_18240</name>
</gene>
<evidence type="ECO:0000256" key="6">
    <source>
        <dbReference type="ARBA" id="ARBA00023049"/>
    </source>
</evidence>
<dbReference type="InterPro" id="IPR000834">
    <property type="entry name" value="Peptidase_M14"/>
</dbReference>
<dbReference type="Proteomes" id="UP000663207">
    <property type="component" value="Chromosome"/>
</dbReference>
<evidence type="ECO:0000256" key="4">
    <source>
        <dbReference type="ARBA" id="ARBA00022801"/>
    </source>
</evidence>
<evidence type="ECO:0000256" key="7">
    <source>
        <dbReference type="PROSITE-ProRule" id="PRU01379"/>
    </source>
</evidence>
<keyword evidence="5" id="KW-0862">Zinc</keyword>
<dbReference type="EMBL" id="CP071502">
    <property type="protein sequence ID" value="QSX37158.1"/>
    <property type="molecule type" value="Genomic_DNA"/>
</dbReference>
<evidence type="ECO:0000313" key="11">
    <source>
        <dbReference type="Proteomes" id="UP000663207"/>
    </source>
</evidence>
<accession>A0ABX7R046</accession>
<reference evidence="10 11" key="1">
    <citation type="submission" date="2021-03" db="EMBL/GenBank/DDBJ databases">
        <title>Novel species identification of genus Shewanella.</title>
        <authorList>
            <person name="Liu G."/>
            <person name="Zhang Q."/>
        </authorList>
    </citation>
    <scope>NUCLEOTIDE SEQUENCE [LARGE SCALE GENOMIC DNA]</scope>
    <source>
        <strain evidence="10 11">FJAT-52962</strain>
    </source>
</reference>
<feature type="signal peptide" evidence="8">
    <location>
        <begin position="1"/>
        <end position="23"/>
    </location>
</feature>
<keyword evidence="3" id="KW-0645">Protease</keyword>
<feature type="chain" id="PRO_5046444801" evidence="8">
    <location>
        <begin position="24"/>
        <end position="833"/>
    </location>
</feature>
<dbReference type="Pfam" id="PF00246">
    <property type="entry name" value="Peptidase_M14"/>
    <property type="match status" value="1"/>
</dbReference>
<evidence type="ECO:0000256" key="5">
    <source>
        <dbReference type="ARBA" id="ARBA00022833"/>
    </source>
</evidence>